<dbReference type="AlphaFoldDB" id="A0A0C2IZ89"/>
<keyword evidence="2" id="KW-1185">Reference proteome</keyword>
<dbReference type="Proteomes" id="UP000031668">
    <property type="component" value="Unassembled WGS sequence"/>
</dbReference>
<reference evidence="1 2" key="1">
    <citation type="journal article" date="2014" name="Genome Biol. Evol.">
        <title>The genome of the myxosporean Thelohanellus kitauei shows adaptations to nutrient acquisition within its fish host.</title>
        <authorList>
            <person name="Yang Y."/>
            <person name="Xiong J."/>
            <person name="Zhou Z."/>
            <person name="Huo F."/>
            <person name="Miao W."/>
            <person name="Ran C."/>
            <person name="Liu Y."/>
            <person name="Zhang J."/>
            <person name="Feng J."/>
            <person name="Wang M."/>
            <person name="Wang M."/>
            <person name="Wang L."/>
            <person name="Yao B."/>
        </authorList>
    </citation>
    <scope>NUCLEOTIDE SEQUENCE [LARGE SCALE GENOMIC DNA]</scope>
    <source>
        <strain evidence="1">Wuqing</strain>
    </source>
</reference>
<protein>
    <submittedName>
        <fullName evidence="1">Uncharacterized protein</fullName>
    </submittedName>
</protein>
<evidence type="ECO:0000313" key="2">
    <source>
        <dbReference type="Proteomes" id="UP000031668"/>
    </source>
</evidence>
<name>A0A0C2IZ89_THEKT</name>
<gene>
    <name evidence="1" type="ORF">RF11_00503</name>
</gene>
<accession>A0A0C2IZ89</accession>
<evidence type="ECO:0000313" key="1">
    <source>
        <dbReference type="EMBL" id="KII70839.1"/>
    </source>
</evidence>
<dbReference type="EMBL" id="JWZT01001957">
    <property type="protein sequence ID" value="KII70839.1"/>
    <property type="molecule type" value="Genomic_DNA"/>
</dbReference>
<sequence length="155" mass="18950">MELLDAISEKYQLNVNEIDQILVNFLNYVLQFKIDDIRDFLTFRKTTYKDRIKETHLKRKLREGIEKHVKNPVNLLSRLLFDDAVYRKFMKAVRKTQPEVKTEVTSNLRTRSSKWTSDELKQLRQNIDKMCQVRIFTTYQFITYFIKKYRSKFYF</sequence>
<proteinExistence type="predicted"/>
<organism evidence="1 2">
    <name type="scientific">Thelohanellus kitauei</name>
    <name type="common">Myxosporean</name>
    <dbReference type="NCBI Taxonomy" id="669202"/>
    <lineage>
        <taxon>Eukaryota</taxon>
        <taxon>Metazoa</taxon>
        <taxon>Cnidaria</taxon>
        <taxon>Myxozoa</taxon>
        <taxon>Myxosporea</taxon>
        <taxon>Bivalvulida</taxon>
        <taxon>Platysporina</taxon>
        <taxon>Myxobolidae</taxon>
        <taxon>Thelohanellus</taxon>
    </lineage>
</organism>
<comment type="caution">
    <text evidence="1">The sequence shown here is derived from an EMBL/GenBank/DDBJ whole genome shotgun (WGS) entry which is preliminary data.</text>
</comment>